<evidence type="ECO:0000259" key="2">
    <source>
        <dbReference type="Pfam" id="PF01882"/>
    </source>
</evidence>
<organism evidence="3 4">
    <name type="scientific">Pelagibacterium luteolum</name>
    <dbReference type="NCBI Taxonomy" id="440168"/>
    <lineage>
        <taxon>Bacteria</taxon>
        <taxon>Pseudomonadati</taxon>
        <taxon>Pseudomonadota</taxon>
        <taxon>Alphaproteobacteria</taxon>
        <taxon>Hyphomicrobiales</taxon>
        <taxon>Devosiaceae</taxon>
        <taxon>Pelagibacterium</taxon>
    </lineage>
</organism>
<dbReference type="OrthoDB" id="9776116at2"/>
<evidence type="ECO:0000313" key="4">
    <source>
        <dbReference type="Proteomes" id="UP000199495"/>
    </source>
</evidence>
<dbReference type="InterPro" id="IPR036465">
    <property type="entry name" value="vWFA_dom_sf"/>
</dbReference>
<feature type="compositionally biased region" description="Basic and acidic residues" evidence="1">
    <location>
        <begin position="41"/>
        <end position="50"/>
    </location>
</feature>
<dbReference type="Gene3D" id="3.40.50.410">
    <property type="entry name" value="von Willebrand factor, type A domain"/>
    <property type="match status" value="1"/>
</dbReference>
<feature type="region of interest" description="Disordered" evidence="1">
    <location>
        <begin position="22"/>
        <end position="50"/>
    </location>
</feature>
<dbReference type="EMBL" id="FNCS01000003">
    <property type="protein sequence ID" value="SDG48485.1"/>
    <property type="molecule type" value="Genomic_DNA"/>
</dbReference>
<feature type="domain" description="DUF58" evidence="2">
    <location>
        <begin position="43"/>
        <end position="254"/>
    </location>
</feature>
<protein>
    <recommendedName>
        <fullName evidence="2">DUF58 domain-containing protein</fullName>
    </recommendedName>
</protein>
<dbReference type="RefSeq" id="WP_090594126.1">
    <property type="nucleotide sequence ID" value="NZ_FNCS01000003.1"/>
</dbReference>
<dbReference type="SUPFAM" id="SSF53300">
    <property type="entry name" value="vWA-like"/>
    <property type="match status" value="1"/>
</dbReference>
<dbReference type="STRING" id="440168.SAMN04487974_103148"/>
<dbReference type="PANTHER" id="PTHR33608:SF7">
    <property type="entry name" value="DUF58 DOMAIN-CONTAINING PROTEIN"/>
    <property type="match status" value="1"/>
</dbReference>
<evidence type="ECO:0000313" key="3">
    <source>
        <dbReference type="EMBL" id="SDG48485.1"/>
    </source>
</evidence>
<keyword evidence="4" id="KW-1185">Reference proteome</keyword>
<name>A0A1G7ULK3_9HYPH</name>
<proteinExistence type="predicted"/>
<gene>
    <name evidence="3" type="ORF">SAMN04487974_103148</name>
</gene>
<reference evidence="3 4" key="1">
    <citation type="submission" date="2016-10" db="EMBL/GenBank/DDBJ databases">
        <authorList>
            <person name="de Groot N.N."/>
        </authorList>
    </citation>
    <scope>NUCLEOTIDE SEQUENCE [LARGE SCALE GENOMIC DNA]</scope>
    <source>
        <strain evidence="3 4">CGMCC 1.10267</strain>
    </source>
</reference>
<accession>A0A1G7ULK3</accession>
<dbReference type="Pfam" id="PF01882">
    <property type="entry name" value="DUF58"/>
    <property type="match status" value="1"/>
</dbReference>
<sequence length="291" mass="31975">MRPPAALLDQLGRTRLMPATMAGSASIGERRSRRKGQGLEFIDHRPYREGDDTRHLDPHLYARTGEYYLREFARDQQLPVVVLLDTSPSMGAAGTAKLHLSQQLAQILGFIALAGGDSVRIATIDRQGLAVSDRWQGVARSENLFAWISERSASVGTPLAASAERLVKSLTEHALIITLSDWWDEDLPAAIAVLAQAGHTVLGIQILSATEQDPAKLGDGLMTIVDSESGEERAIVIDEHIVEQYREALETHRNHLLTAFRSRGWSFVSLTDEDDLADICLTKFRSLGVVS</sequence>
<dbReference type="Proteomes" id="UP000199495">
    <property type="component" value="Unassembled WGS sequence"/>
</dbReference>
<dbReference type="PANTHER" id="PTHR33608">
    <property type="entry name" value="BLL2464 PROTEIN"/>
    <property type="match status" value="1"/>
</dbReference>
<evidence type="ECO:0000256" key="1">
    <source>
        <dbReference type="SAM" id="MobiDB-lite"/>
    </source>
</evidence>
<dbReference type="AlphaFoldDB" id="A0A1G7ULK3"/>
<dbReference type="InterPro" id="IPR002881">
    <property type="entry name" value="DUF58"/>
</dbReference>